<feature type="compositionally biased region" description="Low complexity" evidence="2">
    <location>
        <begin position="2600"/>
        <end position="2613"/>
    </location>
</feature>
<dbReference type="PROSITE" id="PS50030">
    <property type="entry name" value="UBA"/>
    <property type="match status" value="1"/>
</dbReference>
<evidence type="ECO:0000256" key="1">
    <source>
        <dbReference type="ARBA" id="ARBA00022679"/>
    </source>
</evidence>
<dbReference type="PANTHER" id="PTHR34491">
    <property type="entry name" value="A-TYPE INCLUSION PROTEIN, PUTATIVE-RELATED"/>
    <property type="match status" value="1"/>
</dbReference>
<gene>
    <name evidence="6" type="ORF">B4U79_07691</name>
    <name evidence="5" type="ORF">B4U79_11620</name>
</gene>
<feature type="region of interest" description="Disordered" evidence="2">
    <location>
        <begin position="2793"/>
        <end position="2817"/>
    </location>
</feature>
<dbReference type="Pfam" id="PF02825">
    <property type="entry name" value="WWE"/>
    <property type="match status" value="1"/>
</dbReference>
<dbReference type="InterPro" id="IPR015940">
    <property type="entry name" value="UBA"/>
</dbReference>
<dbReference type="SUPFAM" id="SSF117839">
    <property type="entry name" value="WWE domain"/>
    <property type="match status" value="1"/>
</dbReference>
<feature type="compositionally biased region" description="Low complexity" evidence="2">
    <location>
        <begin position="2659"/>
        <end position="2669"/>
    </location>
</feature>
<dbReference type="Pfam" id="PF00627">
    <property type="entry name" value="UBA"/>
    <property type="match status" value="1"/>
</dbReference>
<dbReference type="STRING" id="1965070.A0A3S3P5Z8"/>
<feature type="compositionally biased region" description="Acidic residues" evidence="2">
    <location>
        <begin position="783"/>
        <end position="794"/>
    </location>
</feature>
<feature type="compositionally biased region" description="Polar residues" evidence="2">
    <location>
        <begin position="1050"/>
        <end position="1060"/>
    </location>
</feature>
<dbReference type="InterPro" id="IPR004170">
    <property type="entry name" value="WWE_dom"/>
</dbReference>
<feature type="region of interest" description="Disordered" evidence="2">
    <location>
        <begin position="1050"/>
        <end position="1084"/>
    </location>
</feature>
<feature type="compositionally biased region" description="Low complexity" evidence="2">
    <location>
        <begin position="1936"/>
        <end position="1955"/>
    </location>
</feature>
<feature type="region of interest" description="Disordered" evidence="2">
    <location>
        <begin position="1894"/>
        <end position="1962"/>
    </location>
</feature>
<dbReference type="EMBL" id="NCKU01000396">
    <property type="protein sequence ID" value="RWS15646.1"/>
    <property type="molecule type" value="Genomic_DNA"/>
</dbReference>
<dbReference type="SUPFAM" id="SSF46934">
    <property type="entry name" value="UBA-like"/>
    <property type="match status" value="1"/>
</dbReference>
<feature type="region of interest" description="Disordered" evidence="2">
    <location>
        <begin position="2294"/>
        <end position="2321"/>
    </location>
</feature>
<feature type="region of interest" description="Disordered" evidence="2">
    <location>
        <begin position="2842"/>
        <end position="2862"/>
    </location>
</feature>
<protein>
    <submittedName>
        <fullName evidence="6">E3 ubiquitin-protein ligase HUWE1-like protein</fullName>
    </submittedName>
</protein>
<feature type="region of interest" description="Disordered" evidence="2">
    <location>
        <begin position="2377"/>
        <end position="2417"/>
    </location>
</feature>
<reference evidence="6 7" key="1">
    <citation type="journal article" date="2018" name="Gigascience">
        <title>Genomes of trombidid mites reveal novel predicted allergens and laterally-transferred genes associated with secondary metabolism.</title>
        <authorList>
            <person name="Dong X."/>
            <person name="Chaisiri K."/>
            <person name="Xia D."/>
            <person name="Armstrong S.D."/>
            <person name="Fang Y."/>
            <person name="Donnelly M.J."/>
            <person name="Kadowaki T."/>
            <person name="McGarry J.W."/>
            <person name="Darby A.C."/>
            <person name="Makepeace B.L."/>
        </authorList>
    </citation>
    <scope>NUCLEOTIDE SEQUENCE [LARGE SCALE GENOMIC DNA]</scope>
    <source>
        <strain evidence="6">UoL-WK</strain>
    </source>
</reference>
<keyword evidence="1" id="KW-0808">Transferase</keyword>
<evidence type="ECO:0000256" key="2">
    <source>
        <dbReference type="SAM" id="MobiDB-lite"/>
    </source>
</evidence>
<proteinExistence type="predicted"/>
<feature type="region of interest" description="Disordered" evidence="2">
    <location>
        <begin position="2657"/>
        <end position="2728"/>
    </location>
</feature>
<feature type="non-terminal residue" evidence="6">
    <location>
        <position position="3064"/>
    </location>
</feature>
<dbReference type="Gene3D" id="6.10.250.1630">
    <property type="match status" value="1"/>
</dbReference>
<dbReference type="InterPro" id="IPR010309">
    <property type="entry name" value="E3_Ub_ligase_DUF908"/>
</dbReference>
<dbReference type="Pfam" id="PF06025">
    <property type="entry name" value="DUF913"/>
    <property type="match status" value="1"/>
</dbReference>
<feature type="compositionally biased region" description="Low complexity" evidence="2">
    <location>
        <begin position="1901"/>
        <end position="1925"/>
    </location>
</feature>
<evidence type="ECO:0000259" key="3">
    <source>
        <dbReference type="PROSITE" id="PS50030"/>
    </source>
</evidence>
<dbReference type="UniPathway" id="UPA00143"/>
<dbReference type="Gene3D" id="3.30.720.50">
    <property type="match status" value="1"/>
</dbReference>
<feature type="region of interest" description="Disordered" evidence="2">
    <location>
        <begin position="505"/>
        <end position="532"/>
    </location>
</feature>
<evidence type="ECO:0000313" key="7">
    <source>
        <dbReference type="Proteomes" id="UP000285301"/>
    </source>
</evidence>
<dbReference type="Pfam" id="PF14377">
    <property type="entry name" value="UBM"/>
    <property type="match status" value="3"/>
</dbReference>
<dbReference type="SUPFAM" id="SSF48371">
    <property type="entry name" value="ARM repeat"/>
    <property type="match status" value="1"/>
</dbReference>
<dbReference type="InterPro" id="IPR037197">
    <property type="entry name" value="WWE_dom_sf"/>
</dbReference>
<dbReference type="PROSITE" id="PS50918">
    <property type="entry name" value="WWE"/>
    <property type="match status" value="1"/>
</dbReference>
<dbReference type="InterPro" id="IPR025527">
    <property type="entry name" value="HUWE1/Rev1_UBM"/>
</dbReference>
<dbReference type="PANTHER" id="PTHR34491:SF38">
    <property type="entry name" value="CENTROSOMIN N-TERMINAL MOTIF 1 DOMAIN-CONTAINING PROTEIN-RELATED"/>
    <property type="match status" value="1"/>
</dbReference>
<dbReference type="GO" id="GO:0008270">
    <property type="term" value="F:zinc ion binding"/>
    <property type="evidence" value="ECO:0007669"/>
    <property type="project" value="InterPro"/>
</dbReference>
<dbReference type="GO" id="GO:0016567">
    <property type="term" value="P:protein ubiquitination"/>
    <property type="evidence" value="ECO:0007669"/>
    <property type="project" value="UniProtKB-UniPathway"/>
</dbReference>
<evidence type="ECO:0000313" key="5">
    <source>
        <dbReference type="EMBL" id="RWS15637.1"/>
    </source>
</evidence>
<feature type="domain" description="UBA" evidence="3">
    <location>
        <begin position="1361"/>
        <end position="1405"/>
    </location>
</feature>
<dbReference type="InterPro" id="IPR018123">
    <property type="entry name" value="WWE-dom_subgr"/>
</dbReference>
<dbReference type="InterPro" id="IPR010314">
    <property type="entry name" value="E3_Ub_ligase_DUF913"/>
</dbReference>
<dbReference type="InterPro" id="IPR041918">
    <property type="entry name" value="UBA_HUWE1"/>
</dbReference>
<comment type="caution">
    <text evidence="6">The sequence shown here is derived from an EMBL/GenBank/DDBJ whole genome shotgun (WGS) entry which is preliminary data.</text>
</comment>
<keyword evidence="7" id="KW-1185">Reference proteome</keyword>
<dbReference type="Gene3D" id="1.10.8.10">
    <property type="entry name" value="DNA helicase RuvA subunit, C-terminal domain"/>
    <property type="match status" value="1"/>
</dbReference>
<feature type="domain" description="WWE" evidence="4">
    <location>
        <begin position="1590"/>
        <end position="1667"/>
    </location>
</feature>
<dbReference type="Proteomes" id="UP000285301">
    <property type="component" value="Unassembled WGS sequence"/>
</dbReference>
<feature type="compositionally biased region" description="Polar residues" evidence="2">
    <location>
        <begin position="513"/>
        <end position="532"/>
    </location>
</feature>
<dbReference type="Pfam" id="PF06012">
    <property type="entry name" value="DUF908"/>
    <property type="match status" value="1"/>
</dbReference>
<dbReference type="GO" id="GO:0016740">
    <property type="term" value="F:transferase activity"/>
    <property type="evidence" value="ECO:0007669"/>
    <property type="project" value="UniProtKB-KW"/>
</dbReference>
<dbReference type="InterPro" id="IPR016024">
    <property type="entry name" value="ARM-type_fold"/>
</dbReference>
<feature type="compositionally biased region" description="Polar residues" evidence="2">
    <location>
        <begin position="795"/>
        <end position="816"/>
    </location>
</feature>
<name>A0A3S3P5Z8_9ACAR</name>
<dbReference type="SMART" id="SM00678">
    <property type="entry name" value="WWE"/>
    <property type="match status" value="1"/>
</dbReference>
<dbReference type="EMBL" id="NCKU01000399">
    <property type="protein sequence ID" value="RWS15637.1"/>
    <property type="molecule type" value="Genomic_DNA"/>
</dbReference>
<feature type="compositionally biased region" description="Low complexity" evidence="2">
    <location>
        <begin position="2842"/>
        <end position="2852"/>
    </location>
</feature>
<accession>A0A3S3P5Z8</accession>
<dbReference type="CDD" id="cd14288">
    <property type="entry name" value="UBA_HUWE1"/>
    <property type="match status" value="1"/>
</dbReference>
<feature type="compositionally biased region" description="Polar residues" evidence="2">
    <location>
        <begin position="2614"/>
        <end position="2629"/>
    </location>
</feature>
<dbReference type="OrthoDB" id="8068875at2759"/>
<feature type="region of interest" description="Disordered" evidence="2">
    <location>
        <begin position="753"/>
        <end position="816"/>
    </location>
</feature>
<evidence type="ECO:0000259" key="4">
    <source>
        <dbReference type="PROSITE" id="PS50918"/>
    </source>
</evidence>
<feature type="region of interest" description="Disordered" evidence="2">
    <location>
        <begin position="1342"/>
        <end position="1364"/>
    </location>
</feature>
<dbReference type="SMART" id="SM00165">
    <property type="entry name" value="UBA"/>
    <property type="match status" value="1"/>
</dbReference>
<evidence type="ECO:0000313" key="6">
    <source>
        <dbReference type="EMBL" id="RWS15646.1"/>
    </source>
</evidence>
<feature type="region of interest" description="Disordered" evidence="2">
    <location>
        <begin position="2600"/>
        <end position="2629"/>
    </location>
</feature>
<feature type="compositionally biased region" description="Polar residues" evidence="2">
    <location>
        <begin position="2693"/>
        <end position="2710"/>
    </location>
</feature>
<feature type="region of interest" description="Disordered" evidence="2">
    <location>
        <begin position="2212"/>
        <end position="2243"/>
    </location>
</feature>
<feature type="compositionally biased region" description="Low complexity" evidence="2">
    <location>
        <begin position="2232"/>
        <end position="2243"/>
    </location>
</feature>
<organism evidence="6 7">
    <name type="scientific">Dinothrombium tinctorium</name>
    <dbReference type="NCBI Taxonomy" id="1965070"/>
    <lineage>
        <taxon>Eukaryota</taxon>
        <taxon>Metazoa</taxon>
        <taxon>Ecdysozoa</taxon>
        <taxon>Arthropoda</taxon>
        <taxon>Chelicerata</taxon>
        <taxon>Arachnida</taxon>
        <taxon>Acari</taxon>
        <taxon>Acariformes</taxon>
        <taxon>Trombidiformes</taxon>
        <taxon>Prostigmata</taxon>
        <taxon>Anystina</taxon>
        <taxon>Parasitengona</taxon>
        <taxon>Trombidioidea</taxon>
        <taxon>Trombidiidae</taxon>
        <taxon>Dinothrombium</taxon>
    </lineage>
</organism>
<feature type="compositionally biased region" description="Acidic residues" evidence="2">
    <location>
        <begin position="1926"/>
        <end position="1935"/>
    </location>
</feature>
<dbReference type="InterPro" id="IPR009060">
    <property type="entry name" value="UBA-like_sf"/>
</dbReference>
<reference evidence="6" key="2">
    <citation type="submission" date="2018-11" db="EMBL/GenBank/DDBJ databases">
        <title>Trombidioid mite genomics.</title>
        <authorList>
            <person name="Dong X."/>
        </authorList>
    </citation>
    <scope>NUCLEOTIDE SEQUENCE</scope>
    <source>
        <strain evidence="6">UoL-WK</strain>
    </source>
</reference>
<sequence>MKIDKTKLKKSSSEVPNECKQLIERLKGCNERELLEALKSIKSWNYGKCELNHWVDVLDLFDSVLEKSVYKDKENQWALPCDLPHNESQKELLIHVLLFTALLIEHSFSKHIYNSMEHLTALLSSSDMQIVLAVLNLLYVFSKRSNFISRLSSERRQALYARLNYLAELSFDDTNHVSSNESKMLEHTLNHWHDDFAISWGGKENGFGLAECCQDSPMSSFPSSATTLHFEYYCDESSASSGPMTTSSKKSSNTLNIIHIDNVDQIKDKNLAQIMEELVDTYSVPKDKQMLLFTHLRLAHIYCNAMSLQDNSNNTLYNGFIEELVDILELKDAKLLEIKSAALRTLTSIIHLDHNSKLNTIIDVTGAASYHGFLPTLVRSCIQALIDGNTEQFPLPFATALFSFLYHLASYENGGEALVSCGMIESLLKVISWKGNDPEHITFVTRAVRVIDLITNLEMTAFQNHGGLNVFIQRLEYEVDICRKQQPFVIDICPNRDSPDIVLNDSGAGVSHDATSSDSPMEVDNPSTDNAVVTSGSSSVPNFVSKEVTCYPQRAAVLKSMLNFLKKAIQDSAFSDSIRHLMEGSLPRSLRHIISNAEYYGPSLFMLATDVVTVYVFQEPSLLSSLQENGLTDVVLHALLVKEIPPTREVIASLPNVFSALCLNSRGLDAFVALKPFEKIFKVLLSPDYLPAMRRRRSSEPMGDTSSNLGTAMDELMRHQPSLRESATAAIIALLKELCALGSDPNCVCSKPASKNGDGSGQGSSDRVRPVIPVNMNTPADGSSDEDEDEEDENTGATSSATKQTEQANVTQQTDTKQPVPLVDYILHVMRFVDAVLSNNSTDDHCREFVKQHGLEPLLKIFQLPNLPIDFPLTPACSSVTNVCKSILSLAHEREVLKESLKFLNNVLENLQDLYRPLDPPGGSVLLEELVQATIKSQGSDTDPLQSSALTPLLHGMSAAHAYISMFAHVCRTGQVDLRNLLVTHWGSDIGLTVLKGLSRLYTSLVWESTVLLALCYESSTNANWQFGRHQLEKLIALSKENESNIRANFEDQTATTSTAKMEVDENIDGVENDSSKKKDQKSVAQNKLSMQMKQIKPLLSSASRLGRALADLFGLLVKLCVGSPIRHRRSHHTMPNAPIAPSPPARAVARALTKLLASGLSWTPPPTSPIPKFRLTFYICSVGFTSPMLFDERKYPYHLMLQKFVQCGGQDAFFQTFKWALTQDGKVSLEEGLEHPDLPDGTGEFLDSWLMLLEKMVNPKMVLESPHTMPTKASQPNFVPFDPVAYLIRTHKKAFECIMHIWNKKPLKVYGERMSESVLAILCHLLRGETIIAEKLSKDKDVDGQSNASASGSRSSRRNELEEQGISSEQLQQLIDMGFARDLALEALLHSSSLEQATEYLLSHPTLNRSGNAGDWEMSEEDQMMRAIAMSLGCLRLLDTLPDTVYRVCDLLLAVCQRNGEKWSENIIKQLLNEISENVQKLLESTKPMTSGDKRTVTEWASQVTQIPEASKAATRIHLFTLIFEERRNECAFLLQETSLTDNLIQLLEAAQNALTLISNNKVAPVSTPKWLAPVVLLIDLYEKSAVASHRRAPLLALPRRQWKWFDDRTGRWSSYAVNNNKTIDDAYKAGESFVRFCATRRKYVVQFSTMVQINEESGNWRPIMFVHDDKAMDVTEEGASASTTSSSKTCNYKIVKTLQPQQCITLIRASVGFMNIPVEPDTLHAVMRLCLRLTRNYEHASLFAELGGVRAILQLTQASAFTGFTSLATLLIRHVLEEPTTLRQTMEKVIRSTTFHSPMSCREMHYILRVLGPAACRESELFLEVAKSILRISFSPLTKREDEDSRLLGPSAVQMLKLLPTKQSNFTVQPTNIVREVVSDLLNSLTIKNNVTNEEGKDQSNSSNSDAQSTTRLNRESSSSDLIQQDDIDENVSVDDQPVASSSSDSANKSSSNTKDDESLKKSRLLLSQSAILRLLAELVRSYSVVAKLITDHVYQPAQSEFINEECTALSFILDQLLPNTQTVGDKDCPALTRVLVAALSSCNHCPEAQTTLINEVKSALHRALNLSESSEKHAKIQAITNVLSTMIDSCPSSSINQSSSQLNIPSSLRNQSTGLNNMVKIMLRRGIVTDLARITHSLDLSSPHMATTVNSALKPLETLSRIINLPNTQMSVQAKKPKTGHASGTSNTEAMEEDNVPSVAMASNGVQNSVAQTTDSSRVTGPDSGYDLTETGEVNTETSTSETNAFADVTVDENTDNEGVVIEEGVPFDLYNDGHPRPTSLMDELRNGHENHNEDAEEVVDESHDNVVNSNGAESENDEAAGYVEDEIGDAVMRFSDRENDQLVFDIEDMLPTSVFQEGSFRLSSLLPMLESEHHVSSGDVTQPSLPPAPGNVTASHPLLVRHGDAGGGLGLSQTTASTTANILASRSHRSGRQRIYRPNVNNSVNNHHNWHMQMNSRHPNPPIILQRLLGPSTAQDFLQMTSGTTSSQPTRLIFTSNDFQFIATDEDWLDLHDSAAPVGSGSSSALGSIPSAMLRWTEESRVLDGDSMHDCVASLKPEIIEVWEKYLANESSLNANTERLAESIVEQVLGPAIASSTNTTSEATEHSATMEINENQATSSTNEALVQNDNEITEMVCSETTAEHEKPVAMDVNGASASTETPAAESESEAVRENDISETAIPPPPPARASSNEATTESLSLVSNDGVNDDGLESDERRDNFVPIAPEPNNVVEVTNDLSNANQSRNSEIQASLGDVEIPEGVDPSFLAALPENIRQEVIAEQLRLQRLQQQRNSATTSGGAQPSSSSNSATANTFNEVNPEFLAALPPNIQEEVLAQQRAEQQRLQAQNSNPDTPVDPASFISTLPPGLRRQVLADMDDSLLALLPGDLAAEAQSLRLELETRHRQMQERFFSNHATTALSRILRTAIDASLAAGRMSHTRYTIHTVQPATWPWNISSRGGNSSFNGSTSSTMKPSLQGKIRGRQLLDNEALSCLLILLFVDEPKLNIQRLHRVLKNLCQHPPTRQWVVQSLLAIMDRIKDAKEFNRPRKGSNAGTTPNH</sequence>
<feature type="compositionally biased region" description="Polar residues" evidence="2">
    <location>
        <begin position="2212"/>
        <end position="2222"/>
    </location>
</feature>